<name>A0A811PL33_9POAL</name>
<dbReference type="PANTHER" id="PTHR33779:SF23">
    <property type="entry name" value="ZINC ION BINDING PROTEIN"/>
    <property type="match status" value="1"/>
</dbReference>
<evidence type="ECO:0000259" key="4">
    <source>
        <dbReference type="Pfam" id="PF25054"/>
    </source>
</evidence>
<accession>A0A811PL33</accession>
<dbReference type="PANTHER" id="PTHR33779">
    <property type="entry name" value="EXPRESSED PROTEIN"/>
    <property type="match status" value="1"/>
</dbReference>
<keyword evidence="1" id="KW-0863">Zinc-finger</keyword>
<protein>
    <recommendedName>
        <fullName evidence="4">PHD-type zinc finger plants domain-containing protein</fullName>
    </recommendedName>
</protein>
<organism evidence="5 6">
    <name type="scientific">Miscanthus lutarioriparius</name>
    <dbReference type="NCBI Taxonomy" id="422564"/>
    <lineage>
        <taxon>Eukaryota</taxon>
        <taxon>Viridiplantae</taxon>
        <taxon>Streptophyta</taxon>
        <taxon>Embryophyta</taxon>
        <taxon>Tracheophyta</taxon>
        <taxon>Spermatophyta</taxon>
        <taxon>Magnoliopsida</taxon>
        <taxon>Liliopsida</taxon>
        <taxon>Poales</taxon>
        <taxon>Poaceae</taxon>
        <taxon>PACMAD clade</taxon>
        <taxon>Panicoideae</taxon>
        <taxon>Andropogonodae</taxon>
        <taxon>Andropogoneae</taxon>
        <taxon>Saccharinae</taxon>
        <taxon>Miscanthus</taxon>
    </lineage>
</organism>
<reference evidence="5" key="1">
    <citation type="submission" date="2020-10" db="EMBL/GenBank/DDBJ databases">
        <authorList>
            <person name="Han B."/>
            <person name="Lu T."/>
            <person name="Zhao Q."/>
            <person name="Huang X."/>
            <person name="Zhao Y."/>
        </authorList>
    </citation>
    <scope>NUCLEOTIDE SEQUENCE</scope>
</reference>
<dbReference type="OrthoDB" id="1935489at2759"/>
<dbReference type="GO" id="GO:0008270">
    <property type="term" value="F:zinc ion binding"/>
    <property type="evidence" value="ECO:0007669"/>
    <property type="project" value="UniProtKB-KW"/>
</dbReference>
<dbReference type="EMBL" id="CAJGYO010000007">
    <property type="protein sequence ID" value="CAD6243130.1"/>
    <property type="molecule type" value="Genomic_DNA"/>
</dbReference>
<sequence>MAGRPGTTVCSMCGDVGFADKLFRCTRCRRRFQHSYCTNYYGDAAPAQAGAGVCDWCLSDDVGGGGKKRQHSSAAGCGKQQPQVEEEEGGRSAQQPASFPPSGCSKGAGKVTGGSEHVEGGRRPRRYKLLKDVLC</sequence>
<dbReference type="Pfam" id="PF25054">
    <property type="entry name" value="PHD_pln"/>
    <property type="match status" value="1"/>
</dbReference>
<dbReference type="InterPro" id="IPR011011">
    <property type="entry name" value="Znf_FYVE_PHD"/>
</dbReference>
<dbReference type="InterPro" id="IPR056874">
    <property type="entry name" value="PHD_dom_pln"/>
</dbReference>
<evidence type="ECO:0000313" key="6">
    <source>
        <dbReference type="Proteomes" id="UP000604825"/>
    </source>
</evidence>
<keyword evidence="6" id="KW-1185">Reference proteome</keyword>
<dbReference type="SUPFAM" id="SSF57903">
    <property type="entry name" value="FYVE/PHD zinc finger"/>
    <property type="match status" value="1"/>
</dbReference>
<evidence type="ECO:0000256" key="3">
    <source>
        <dbReference type="SAM" id="MobiDB-lite"/>
    </source>
</evidence>
<proteinExistence type="predicted"/>
<feature type="domain" description="PHD-type zinc finger plants" evidence="4">
    <location>
        <begin position="11"/>
        <end position="57"/>
    </location>
</feature>
<evidence type="ECO:0000256" key="2">
    <source>
        <dbReference type="ARBA" id="ARBA00022833"/>
    </source>
</evidence>
<evidence type="ECO:0000313" key="5">
    <source>
        <dbReference type="EMBL" id="CAD6243130.1"/>
    </source>
</evidence>
<feature type="region of interest" description="Disordered" evidence="3">
    <location>
        <begin position="62"/>
        <end position="123"/>
    </location>
</feature>
<dbReference type="Proteomes" id="UP000604825">
    <property type="component" value="Unassembled WGS sequence"/>
</dbReference>
<comment type="caution">
    <text evidence="5">The sequence shown here is derived from an EMBL/GenBank/DDBJ whole genome shotgun (WGS) entry which is preliminary data.</text>
</comment>
<gene>
    <name evidence="5" type="ORF">NCGR_LOCUS28398</name>
</gene>
<keyword evidence="2" id="KW-0862">Zinc</keyword>
<evidence type="ECO:0000256" key="1">
    <source>
        <dbReference type="ARBA" id="ARBA00022771"/>
    </source>
</evidence>
<dbReference type="AlphaFoldDB" id="A0A811PL33"/>
<keyword evidence="1" id="KW-0479">Metal-binding</keyword>